<organism evidence="2 3">
    <name type="scientific">Ideonella aquatica</name>
    <dbReference type="NCBI Taxonomy" id="2824119"/>
    <lineage>
        <taxon>Bacteria</taxon>
        <taxon>Pseudomonadati</taxon>
        <taxon>Pseudomonadota</taxon>
        <taxon>Betaproteobacteria</taxon>
        <taxon>Burkholderiales</taxon>
        <taxon>Sphaerotilaceae</taxon>
        <taxon>Ideonella</taxon>
    </lineage>
</organism>
<dbReference type="Proteomes" id="UP000678374">
    <property type="component" value="Unassembled WGS sequence"/>
</dbReference>
<dbReference type="InterPro" id="IPR050229">
    <property type="entry name" value="GlpE_sulfurtransferase"/>
</dbReference>
<dbReference type="InterPro" id="IPR036873">
    <property type="entry name" value="Rhodanese-like_dom_sf"/>
</dbReference>
<dbReference type="PANTHER" id="PTHR43031">
    <property type="entry name" value="FAD-DEPENDENT OXIDOREDUCTASE"/>
    <property type="match status" value="1"/>
</dbReference>
<dbReference type="InterPro" id="IPR001763">
    <property type="entry name" value="Rhodanese-like_dom"/>
</dbReference>
<feature type="domain" description="Rhodanese" evidence="1">
    <location>
        <begin position="17"/>
        <end position="109"/>
    </location>
</feature>
<comment type="caution">
    <text evidence="2">The sequence shown here is derived from an EMBL/GenBank/DDBJ whole genome shotgun (WGS) entry which is preliminary data.</text>
</comment>
<sequence length="111" mass="12272">MNAVAVQQLHAFLAEHADRQPLLLDVREAQELAIAPLNLPGVPTLHMPMHLVPLRHSELDPARPVVVFCHHGARSAQVVAYLSNHGFDEVYNLDGGTDAWSRLVDPAVPRY</sequence>
<dbReference type="PROSITE" id="PS50206">
    <property type="entry name" value="RHODANESE_3"/>
    <property type="match status" value="1"/>
</dbReference>
<keyword evidence="3" id="KW-1185">Reference proteome</keyword>
<gene>
    <name evidence="2" type="ORF">KAK06_21075</name>
</gene>
<evidence type="ECO:0000313" key="2">
    <source>
        <dbReference type="EMBL" id="MBQ0961455.1"/>
    </source>
</evidence>
<evidence type="ECO:0000313" key="3">
    <source>
        <dbReference type="Proteomes" id="UP000678374"/>
    </source>
</evidence>
<reference evidence="2" key="1">
    <citation type="submission" date="2021-04" db="EMBL/GenBank/DDBJ databases">
        <title>The genome sequence of Ideonella sp. 4Y11.</title>
        <authorList>
            <person name="Liu Y."/>
        </authorList>
    </citation>
    <scope>NUCLEOTIDE SEQUENCE</scope>
    <source>
        <strain evidence="2">4Y11</strain>
    </source>
</reference>
<evidence type="ECO:0000259" key="1">
    <source>
        <dbReference type="PROSITE" id="PS50206"/>
    </source>
</evidence>
<dbReference type="SMART" id="SM00450">
    <property type="entry name" value="RHOD"/>
    <property type="match status" value="1"/>
</dbReference>
<dbReference type="EMBL" id="JAGQDE010000029">
    <property type="protein sequence ID" value="MBQ0961455.1"/>
    <property type="molecule type" value="Genomic_DNA"/>
</dbReference>
<dbReference type="AlphaFoldDB" id="A0A941BSB4"/>
<name>A0A941BSB4_9BURK</name>
<protein>
    <submittedName>
        <fullName evidence="2">Sulfurtransferase</fullName>
    </submittedName>
</protein>
<proteinExistence type="predicted"/>
<dbReference type="PANTHER" id="PTHR43031:SF17">
    <property type="entry name" value="SULFURTRANSFERASE YTWF-RELATED"/>
    <property type="match status" value="1"/>
</dbReference>
<dbReference type="SUPFAM" id="SSF52821">
    <property type="entry name" value="Rhodanese/Cell cycle control phosphatase"/>
    <property type="match status" value="1"/>
</dbReference>
<accession>A0A941BSB4</accession>
<dbReference type="Gene3D" id="3.40.250.10">
    <property type="entry name" value="Rhodanese-like domain"/>
    <property type="match status" value="1"/>
</dbReference>
<dbReference type="RefSeq" id="WP_210804136.1">
    <property type="nucleotide sequence ID" value="NZ_JAGQDE010000029.1"/>
</dbReference>
<dbReference type="Pfam" id="PF00581">
    <property type="entry name" value="Rhodanese"/>
    <property type="match status" value="1"/>
</dbReference>